<protein>
    <recommendedName>
        <fullName evidence="4">DUF2795 domain-containing protein</fullName>
    </recommendedName>
</protein>
<gene>
    <name evidence="2" type="ORF">C495_03947</name>
</gene>
<evidence type="ECO:0000256" key="1">
    <source>
        <dbReference type="SAM" id="MobiDB-lite"/>
    </source>
</evidence>
<evidence type="ECO:0000313" key="3">
    <source>
        <dbReference type="Proteomes" id="UP000011661"/>
    </source>
</evidence>
<dbReference type="Proteomes" id="UP000011661">
    <property type="component" value="Unassembled WGS sequence"/>
</dbReference>
<proteinExistence type="predicted"/>
<feature type="compositionally biased region" description="Basic and acidic residues" evidence="1">
    <location>
        <begin position="104"/>
        <end position="128"/>
    </location>
</feature>
<dbReference type="eggNOG" id="arCOG03020">
    <property type="taxonomic scope" value="Archaea"/>
</dbReference>
<reference evidence="2 3" key="1">
    <citation type="journal article" date="2014" name="PLoS Genet.">
        <title>Phylogenetically driven sequencing of extremely halophilic archaea reveals strategies for static and dynamic osmo-response.</title>
        <authorList>
            <person name="Becker E.A."/>
            <person name="Seitzer P.M."/>
            <person name="Tritt A."/>
            <person name="Larsen D."/>
            <person name="Krusor M."/>
            <person name="Yao A.I."/>
            <person name="Wu D."/>
            <person name="Madern D."/>
            <person name="Eisen J.A."/>
            <person name="Darling A.E."/>
            <person name="Facciotti M.T."/>
        </authorList>
    </citation>
    <scope>NUCLEOTIDE SEQUENCE [LARGE SCALE GENOMIC DNA]</scope>
    <source>
        <strain evidence="2 3">JCM 14089</strain>
    </source>
</reference>
<accession>L9WDM3</accession>
<keyword evidence="3" id="KW-1185">Reference proteome</keyword>
<dbReference type="InterPro" id="IPR043899">
    <property type="entry name" value="DUF5789"/>
</dbReference>
<dbReference type="PATRIC" id="fig|1230460.4.peg.794"/>
<dbReference type="RefSeq" id="WP_008160211.1">
    <property type="nucleotide sequence ID" value="NZ_AOHX01000026.1"/>
</dbReference>
<dbReference type="Pfam" id="PF19102">
    <property type="entry name" value="DUF5789"/>
    <property type="match status" value="1"/>
</dbReference>
<dbReference type="OrthoDB" id="213081at2157"/>
<evidence type="ECO:0000313" key="2">
    <source>
        <dbReference type="EMBL" id="ELY47381.1"/>
    </source>
</evidence>
<feature type="region of interest" description="Disordered" evidence="1">
    <location>
        <begin position="92"/>
        <end position="128"/>
    </location>
</feature>
<dbReference type="AlphaFoldDB" id="L9WDM3"/>
<dbReference type="EMBL" id="AOHX01000026">
    <property type="protein sequence ID" value="ELY47381.1"/>
    <property type="molecule type" value="Genomic_DNA"/>
</dbReference>
<dbReference type="STRING" id="1230460.C495_03947"/>
<comment type="caution">
    <text evidence="2">The sequence shown here is derived from an EMBL/GenBank/DDBJ whole genome shotgun (WGS) entry which is preliminary data.</text>
</comment>
<name>L9WDM3_9EURY</name>
<feature type="compositionally biased region" description="Basic and acidic residues" evidence="1">
    <location>
        <begin position="1"/>
        <end position="25"/>
    </location>
</feature>
<organism evidence="2 3">
    <name type="scientific">Natronorubrum sulfidifaciens JCM 14089</name>
    <dbReference type="NCBI Taxonomy" id="1230460"/>
    <lineage>
        <taxon>Archaea</taxon>
        <taxon>Methanobacteriati</taxon>
        <taxon>Methanobacteriota</taxon>
        <taxon>Stenosarchaea group</taxon>
        <taxon>Halobacteria</taxon>
        <taxon>Halobacteriales</taxon>
        <taxon>Natrialbaceae</taxon>
        <taxon>Natronorubrum</taxon>
    </lineage>
</organism>
<evidence type="ECO:0008006" key="4">
    <source>
        <dbReference type="Google" id="ProtNLM"/>
    </source>
</evidence>
<feature type="region of interest" description="Disordered" evidence="1">
    <location>
        <begin position="1"/>
        <end position="29"/>
    </location>
</feature>
<sequence length="128" mass="14241">MSDDSPNRDRAQDRAERRQSQRAETTETILEDIERHLGALEYPATSEELAAEYANESIDLPNETESLGSVFDRLAGEQFDSVEAVREAVYGELTGQAGSPNEANPERDLASLEEEHQGSSSDRRRDSL</sequence>